<accession>A0A1I1XN17</accession>
<feature type="domain" description="Glycosyl hydrolase family 92" evidence="2">
    <location>
        <begin position="280"/>
        <end position="767"/>
    </location>
</feature>
<dbReference type="Pfam" id="PF17678">
    <property type="entry name" value="Glyco_hydro_92N"/>
    <property type="match status" value="1"/>
</dbReference>
<dbReference type="InterPro" id="IPR041371">
    <property type="entry name" value="GH92_N"/>
</dbReference>
<keyword evidence="5" id="KW-1185">Reference proteome</keyword>
<feature type="signal peptide" evidence="1">
    <location>
        <begin position="1"/>
        <end position="34"/>
    </location>
</feature>
<name>A0A1I1XN17_9ACTN</name>
<dbReference type="GO" id="GO:0005829">
    <property type="term" value="C:cytosol"/>
    <property type="evidence" value="ECO:0007669"/>
    <property type="project" value="TreeGrafter"/>
</dbReference>
<dbReference type="InterPro" id="IPR008928">
    <property type="entry name" value="6-hairpin_glycosidase_sf"/>
</dbReference>
<dbReference type="Gene3D" id="1.20.1050.60">
    <property type="entry name" value="alpha-1,2-mannosidase"/>
    <property type="match status" value="1"/>
</dbReference>
<dbReference type="STRING" id="380248.SAMN05216251_101456"/>
<dbReference type="Proteomes" id="UP000199323">
    <property type="component" value="Unassembled WGS sequence"/>
</dbReference>
<evidence type="ECO:0000313" key="5">
    <source>
        <dbReference type="Proteomes" id="UP000199323"/>
    </source>
</evidence>
<gene>
    <name evidence="4" type="ORF">SAMN05216251_101456</name>
</gene>
<reference evidence="4 5" key="1">
    <citation type="submission" date="2016-10" db="EMBL/GenBank/DDBJ databases">
        <authorList>
            <person name="de Groot N.N."/>
        </authorList>
    </citation>
    <scope>NUCLEOTIDE SEQUENCE [LARGE SCALE GENOMIC DNA]</scope>
    <source>
        <strain evidence="4 5">CGMCC 4.3510</strain>
    </source>
</reference>
<organism evidence="4 5">
    <name type="scientific">Actinacidiphila alni</name>
    <dbReference type="NCBI Taxonomy" id="380248"/>
    <lineage>
        <taxon>Bacteria</taxon>
        <taxon>Bacillati</taxon>
        <taxon>Actinomycetota</taxon>
        <taxon>Actinomycetes</taxon>
        <taxon>Kitasatosporales</taxon>
        <taxon>Streptomycetaceae</taxon>
        <taxon>Actinacidiphila</taxon>
    </lineage>
</organism>
<dbReference type="Gene3D" id="3.30.2080.10">
    <property type="entry name" value="GH92 mannosidase domain"/>
    <property type="match status" value="1"/>
</dbReference>
<dbReference type="AlphaFoldDB" id="A0A1I1XN17"/>
<dbReference type="InterPro" id="IPR014718">
    <property type="entry name" value="GH-type_carb-bd"/>
</dbReference>
<keyword evidence="1" id="KW-0732">Signal</keyword>
<dbReference type="PANTHER" id="PTHR12143:SF39">
    <property type="entry name" value="SECRETED PROTEIN"/>
    <property type="match status" value="1"/>
</dbReference>
<evidence type="ECO:0000259" key="2">
    <source>
        <dbReference type="Pfam" id="PF07971"/>
    </source>
</evidence>
<dbReference type="NCBIfam" id="TIGR01180">
    <property type="entry name" value="aman2_put"/>
    <property type="match status" value="1"/>
</dbReference>
<dbReference type="GO" id="GO:0005975">
    <property type="term" value="P:carbohydrate metabolic process"/>
    <property type="evidence" value="ECO:0007669"/>
    <property type="project" value="InterPro"/>
</dbReference>
<dbReference type="PANTHER" id="PTHR12143">
    <property type="entry name" value="PEPTIDE N-GLYCANASE PNGASE -RELATED"/>
    <property type="match status" value="1"/>
</dbReference>
<dbReference type="Gene3D" id="1.20.1610.10">
    <property type="entry name" value="alpha-1,2-mannosidases domains"/>
    <property type="match status" value="1"/>
</dbReference>
<proteinExistence type="predicted"/>
<dbReference type="Gene3D" id="2.70.98.10">
    <property type="match status" value="1"/>
</dbReference>
<dbReference type="InterPro" id="IPR012939">
    <property type="entry name" value="Glyco_hydro_92"/>
</dbReference>
<evidence type="ECO:0000313" key="4">
    <source>
        <dbReference type="EMBL" id="SFE08601.1"/>
    </source>
</evidence>
<feature type="chain" id="PRO_5011492574" evidence="1">
    <location>
        <begin position="35"/>
        <end position="1087"/>
    </location>
</feature>
<dbReference type="EMBL" id="FONG01000001">
    <property type="protein sequence ID" value="SFE08601.1"/>
    <property type="molecule type" value="Genomic_DNA"/>
</dbReference>
<dbReference type="GO" id="GO:0000224">
    <property type="term" value="F:peptide-N4-(N-acetyl-beta-glucosaminyl)asparagine amidase activity"/>
    <property type="evidence" value="ECO:0007669"/>
    <property type="project" value="TreeGrafter"/>
</dbReference>
<dbReference type="InterPro" id="IPR005887">
    <property type="entry name" value="GH92_a_mannosidase_put"/>
</dbReference>
<protein>
    <submittedName>
        <fullName evidence="4">Alpha-1,2-mannosidase, putative</fullName>
    </submittedName>
</protein>
<dbReference type="Pfam" id="PF07971">
    <property type="entry name" value="Glyco_hydro_92"/>
    <property type="match status" value="1"/>
</dbReference>
<dbReference type="SUPFAM" id="SSF48208">
    <property type="entry name" value="Six-hairpin glycosidases"/>
    <property type="match status" value="1"/>
</dbReference>
<dbReference type="InterPro" id="IPR050883">
    <property type="entry name" value="PNGase"/>
</dbReference>
<dbReference type="GO" id="GO:0030246">
    <property type="term" value="F:carbohydrate binding"/>
    <property type="evidence" value="ECO:0007669"/>
    <property type="project" value="InterPro"/>
</dbReference>
<sequence>MTPRMPRLRSAAVAALTALLAAGAATLPAQSAHAAGGSAASADGDLTHLVNPFIGTQNDGNTYPGAAVPFGMVQLSPDTGHNTGYDYNQDHIRGFSSVHLSGVGCGLGGDLPVLPTTGAITSTDDAAYAAQFSHADETASPGYYKVKLGTGITAELTATTRTGWQRYTFPATDQANVLLNSGQALHQITSSKVTVIDDRTVLTTITGRGFCQDTQPYTVYTQTRFDRPFTSFGTWNGSTVTAGSRTSTSTGLGGAYARFDTTKDQQVTAVTSLSWVGPDGAAKNLAAEGGGTFDHAAAAARQAWQQRLGQIRVQGGTDEQQRTFYSSLYRSFLAPNVGSDVDGRYTGWDDKVHPANGITYYQNWSLWDTYRTQQQLLSLLAPAESRDMALSLLRVADESGQLPRWGYATAETNIMTGDPVTPFLVDAYRQGLLKGHEEEAYRALKKHVDTVPPASSPAAGRQADVEYLANGYVPYDPARPGKPGDNDYQHGPSATLEYALADAAVGGMAQSLGHGADARRYLARGQNYRSILDPSTGFFRARDNDGAFVGPDDPAASVGFHEGTSWQYMWLVPQDVPGLVGLIGGTDTANTRLDSFFAYDQLLKDPAGTARDVWVNGPYSYYNQDKYNPQNEPDLSAPYTYLSTGQPWKTTDVVHAALTLFTNAPNGVTGNDDLGTMSSWQVLSAIGIYPTTPGTDLWGLSTPIFDKVDLTLDRHYYPRGKLSITAPGSSDTDRYIQSARLGGKKLRTTYISTADIRAGKDLALTVGSTPSDWGTGKHDGPPAPDHVYPTVRHTAASVSPAAPGVLTGSEGTTLDVSAILTAPGKAYGTVTVSAPKGFTAQPRSTGFKVDSGTLPTTHTVPVRLTVPKGTPDGTYQVTVKVTQKGGPTATRTVPVSVATSSCEGSSGFCAQDLSAQYDVDGVSTAGATGADFDGTGTSFPAEELPAPGPGVLGGRAYTFPDTTGSAANFATAHGQTVPLVQRAYSALDVLLTAHHGDVTGTATVHYADGSSAPVTLTATDWAAGGPRLGEDTAIHADTRYDKTGARDGVGVNIWHLAVPLDRTKTAVSLTLPDDTRLALYAVSGRDA</sequence>
<dbReference type="GO" id="GO:0006516">
    <property type="term" value="P:glycoprotein catabolic process"/>
    <property type="evidence" value="ECO:0007669"/>
    <property type="project" value="TreeGrafter"/>
</dbReference>
<evidence type="ECO:0000259" key="3">
    <source>
        <dbReference type="Pfam" id="PF17678"/>
    </source>
</evidence>
<evidence type="ECO:0000256" key="1">
    <source>
        <dbReference type="SAM" id="SignalP"/>
    </source>
</evidence>
<feature type="domain" description="Glycosyl hydrolase family 92 N-terminal" evidence="3">
    <location>
        <begin position="49"/>
        <end position="274"/>
    </location>
</feature>